<evidence type="ECO:0000313" key="2">
    <source>
        <dbReference type="EMBL" id="SDU30532.1"/>
    </source>
</evidence>
<accession>A0A1H2HFJ0</accession>
<keyword evidence="3" id="KW-1185">Reference proteome</keyword>
<sequence>MAQGGELIRVKANHWRGDLSVGGHLTLTNELLSFRAHRLNTDTEPLDLPVADIASVATYRSMGFIPNGVVVTTTSGVEHRFVVSGRGRVVAAIESLR</sequence>
<dbReference type="OrthoDB" id="837929at2"/>
<reference evidence="3" key="1">
    <citation type="submission" date="2016-10" db="EMBL/GenBank/DDBJ databases">
        <authorList>
            <person name="Varghese N."/>
            <person name="Submissions S."/>
        </authorList>
    </citation>
    <scope>NUCLEOTIDE SEQUENCE [LARGE SCALE GENOMIC DNA]</scope>
    <source>
        <strain evidence="3">DSM 45079</strain>
    </source>
</reference>
<dbReference type="InterPro" id="IPR004182">
    <property type="entry name" value="GRAM"/>
</dbReference>
<evidence type="ECO:0000313" key="3">
    <source>
        <dbReference type="Proteomes" id="UP000182977"/>
    </source>
</evidence>
<evidence type="ECO:0000259" key="1">
    <source>
        <dbReference type="Pfam" id="PF02893"/>
    </source>
</evidence>
<dbReference type="EMBL" id="LT629791">
    <property type="protein sequence ID" value="SDU30532.1"/>
    <property type="molecule type" value="Genomic_DNA"/>
</dbReference>
<dbReference type="InterPro" id="IPR011993">
    <property type="entry name" value="PH-like_dom_sf"/>
</dbReference>
<gene>
    <name evidence="2" type="ORF">SAMN04488563_1010</name>
</gene>
<dbReference type="STRING" id="419479.SAMN04488563_1010"/>
<protein>
    <recommendedName>
        <fullName evidence="1">GRAM domain-containing protein</fullName>
    </recommendedName>
</protein>
<dbReference type="Gene3D" id="2.30.29.30">
    <property type="entry name" value="Pleckstrin-homology domain (PH domain)/Phosphotyrosine-binding domain (PTB)"/>
    <property type="match status" value="1"/>
</dbReference>
<dbReference type="Pfam" id="PF02893">
    <property type="entry name" value="GRAM"/>
    <property type="match status" value="1"/>
</dbReference>
<name>A0A1H2HFJ0_9ACTN</name>
<dbReference type="AlphaFoldDB" id="A0A1H2HFJ0"/>
<dbReference type="RefSeq" id="WP_046767087.1">
    <property type="nucleotide sequence ID" value="NZ_KQ061220.1"/>
</dbReference>
<proteinExistence type="predicted"/>
<feature type="domain" description="GRAM" evidence="1">
    <location>
        <begin position="7"/>
        <end position="81"/>
    </location>
</feature>
<dbReference type="Proteomes" id="UP000182977">
    <property type="component" value="Chromosome I"/>
</dbReference>
<organism evidence="2 3">
    <name type="scientific">Jiangella alkaliphila</name>
    <dbReference type="NCBI Taxonomy" id="419479"/>
    <lineage>
        <taxon>Bacteria</taxon>
        <taxon>Bacillati</taxon>
        <taxon>Actinomycetota</taxon>
        <taxon>Actinomycetes</taxon>
        <taxon>Jiangellales</taxon>
        <taxon>Jiangellaceae</taxon>
        <taxon>Jiangella</taxon>
    </lineage>
</organism>